<dbReference type="AlphaFoldDB" id="A0A6F8VEP2"/>
<proteinExistence type="predicted"/>
<gene>
    <name evidence="1" type="ORF">SKTS_22980</name>
</gene>
<name>A0A6F8VEP2_9PROT</name>
<sequence>MNDSAPEITLCRWAGSEDGPFAEPVFLFDCTTLPDDLAQVSVVLRSGGRERVRELLARGAQRVLVGEAALLDGSLIEALAGEFGPGKVGVWVPAQRVEVSWSLDLYSNADFKCITPSQVKPAWEVLTSDGARSGTDAGWWLGQMLDRGAELALLGVDIADDTDLNLCAELVEQYESRLWLTPVADPAANLLPWVIYGQARQIVVPDTCDEAAMLALRQALEPAIETAMEEAA</sequence>
<dbReference type="InterPro" id="IPR013785">
    <property type="entry name" value="Aldolase_TIM"/>
</dbReference>
<dbReference type="KEGG" id="slac:SKTS_22980"/>
<dbReference type="EMBL" id="AP022853">
    <property type="protein sequence ID" value="BCB27412.1"/>
    <property type="molecule type" value="Genomic_DNA"/>
</dbReference>
<accession>A0A6F8VEP2</accession>
<protein>
    <submittedName>
        <fullName evidence="1">Uncharacterized protein</fullName>
    </submittedName>
</protein>
<dbReference type="SUPFAM" id="SSF51366">
    <property type="entry name" value="Ribulose-phoshate binding barrel"/>
    <property type="match status" value="1"/>
</dbReference>
<dbReference type="InterPro" id="IPR011060">
    <property type="entry name" value="RibuloseP-bd_barrel"/>
</dbReference>
<organism evidence="1 2">
    <name type="scientific">Sulfurimicrobium lacus</name>
    <dbReference type="NCBI Taxonomy" id="2715678"/>
    <lineage>
        <taxon>Bacteria</taxon>
        <taxon>Pseudomonadati</taxon>
        <taxon>Pseudomonadota</taxon>
        <taxon>Betaproteobacteria</taxon>
        <taxon>Nitrosomonadales</taxon>
        <taxon>Sulfuricellaceae</taxon>
        <taxon>Sulfurimicrobium</taxon>
    </lineage>
</organism>
<evidence type="ECO:0000313" key="2">
    <source>
        <dbReference type="Proteomes" id="UP000502260"/>
    </source>
</evidence>
<dbReference type="Gene3D" id="3.20.20.70">
    <property type="entry name" value="Aldolase class I"/>
    <property type="match status" value="1"/>
</dbReference>
<evidence type="ECO:0000313" key="1">
    <source>
        <dbReference type="EMBL" id="BCB27412.1"/>
    </source>
</evidence>
<keyword evidence="2" id="KW-1185">Reference proteome</keyword>
<dbReference type="RefSeq" id="WP_173064963.1">
    <property type="nucleotide sequence ID" value="NZ_AP022853.1"/>
</dbReference>
<dbReference type="Proteomes" id="UP000502260">
    <property type="component" value="Chromosome"/>
</dbReference>
<reference evidence="2" key="1">
    <citation type="submission" date="2020-03" db="EMBL/GenBank/DDBJ databases">
        <title>Complete genome sequence of sulfur-oxidizing bacterium skT11.</title>
        <authorList>
            <person name="Kanda M."/>
            <person name="Kojima H."/>
            <person name="Fukui M."/>
        </authorList>
    </citation>
    <scope>NUCLEOTIDE SEQUENCE [LARGE SCALE GENOMIC DNA]</scope>
    <source>
        <strain evidence="2">skT11</strain>
    </source>
</reference>